<gene>
    <name evidence="1" type="ORF">GCM10007877_07600</name>
</gene>
<dbReference type="Proteomes" id="UP001156870">
    <property type="component" value="Unassembled WGS sequence"/>
</dbReference>
<accession>A0AA37T771</accession>
<dbReference type="AlphaFoldDB" id="A0AA37T771"/>
<protein>
    <submittedName>
        <fullName evidence="1">Uncharacterized protein</fullName>
    </submittedName>
</protein>
<comment type="caution">
    <text evidence="1">The sequence shown here is derived from an EMBL/GenBank/DDBJ whole genome shotgun (WGS) entry which is preliminary data.</text>
</comment>
<dbReference type="RefSeq" id="WP_232592695.1">
    <property type="nucleotide sequence ID" value="NZ_BSPD01000021.1"/>
</dbReference>
<dbReference type="EMBL" id="BSPD01000021">
    <property type="protein sequence ID" value="GLS25046.1"/>
    <property type="molecule type" value="Genomic_DNA"/>
</dbReference>
<evidence type="ECO:0000313" key="2">
    <source>
        <dbReference type="Proteomes" id="UP001156870"/>
    </source>
</evidence>
<evidence type="ECO:0000313" key="1">
    <source>
        <dbReference type="EMBL" id="GLS25046.1"/>
    </source>
</evidence>
<reference evidence="1 2" key="1">
    <citation type="journal article" date="2014" name="Int. J. Syst. Evol. Microbiol.">
        <title>Complete genome sequence of Corynebacterium casei LMG S-19264T (=DSM 44701T), isolated from a smear-ripened cheese.</title>
        <authorList>
            <consortium name="US DOE Joint Genome Institute (JGI-PGF)"/>
            <person name="Walter F."/>
            <person name="Albersmeier A."/>
            <person name="Kalinowski J."/>
            <person name="Ruckert C."/>
        </authorList>
    </citation>
    <scope>NUCLEOTIDE SEQUENCE [LARGE SCALE GENOMIC DNA]</scope>
    <source>
        <strain evidence="1 2">NBRC 110095</strain>
    </source>
</reference>
<proteinExistence type="predicted"/>
<name>A0AA37T771_9GAMM</name>
<organism evidence="1 2">
    <name type="scientific">Marinibactrum halimedae</name>
    <dbReference type="NCBI Taxonomy" id="1444977"/>
    <lineage>
        <taxon>Bacteria</taxon>
        <taxon>Pseudomonadati</taxon>
        <taxon>Pseudomonadota</taxon>
        <taxon>Gammaproteobacteria</taxon>
        <taxon>Cellvibrionales</taxon>
        <taxon>Cellvibrionaceae</taxon>
        <taxon>Marinibactrum</taxon>
    </lineage>
</organism>
<sequence length="263" mass="30809">MFQWIKKAFSTPRIEDYKPHKLMPRVVDISGVKFHFSMPENFSLDMPADDLVEHVNLSQYENMAESGAIQLMKRWWDFYNGKPHPRNTVGTLMLSLDILKKPSNIDGSLFSHEPMVNSIHQNTLRTHEVSTAEEARQKGIEIPESTSEMREFKRNGFNWVNGFEGYVGNSMSGVNIFYTPVSENWYLRAWFLFSIGDRKCYNFAYDCARLERLRILDSFCLDFPFSIPEREAVENRPSYLPPKEQIEKTEKILESMRSLRKNN</sequence>
<keyword evidence="2" id="KW-1185">Reference proteome</keyword>